<dbReference type="Pfam" id="PF13597">
    <property type="entry name" value="NRDD"/>
    <property type="match status" value="1"/>
</dbReference>
<dbReference type="InterPro" id="IPR012833">
    <property type="entry name" value="NrdD"/>
</dbReference>
<dbReference type="GO" id="GO:0008998">
    <property type="term" value="F:ribonucleoside-triphosphate reductase (thioredoxin) activity"/>
    <property type="evidence" value="ECO:0007669"/>
    <property type="project" value="InterPro"/>
</dbReference>
<accession>A0A0F9AWQ5</accession>
<reference evidence="1" key="1">
    <citation type="journal article" date="2015" name="Nature">
        <title>Complex archaea that bridge the gap between prokaryotes and eukaryotes.</title>
        <authorList>
            <person name="Spang A."/>
            <person name="Saw J.H."/>
            <person name="Jorgensen S.L."/>
            <person name="Zaremba-Niedzwiedzka K."/>
            <person name="Martijn J."/>
            <person name="Lind A.E."/>
            <person name="van Eijk R."/>
            <person name="Schleper C."/>
            <person name="Guy L."/>
            <person name="Ettema T.J."/>
        </authorList>
    </citation>
    <scope>NUCLEOTIDE SEQUENCE</scope>
</reference>
<proteinExistence type="predicted"/>
<protein>
    <submittedName>
        <fullName evidence="1">Uncharacterized protein</fullName>
    </submittedName>
</protein>
<dbReference type="GO" id="GO:0006260">
    <property type="term" value="P:DNA replication"/>
    <property type="evidence" value="ECO:0007669"/>
    <property type="project" value="InterPro"/>
</dbReference>
<gene>
    <name evidence="1" type="ORF">LCGC14_2861350</name>
</gene>
<dbReference type="EMBL" id="LAZR01055308">
    <property type="protein sequence ID" value="KKK76666.1"/>
    <property type="molecule type" value="Genomic_DNA"/>
</dbReference>
<dbReference type="SUPFAM" id="SSF51998">
    <property type="entry name" value="PFL-like glycyl radical enzymes"/>
    <property type="match status" value="1"/>
</dbReference>
<organism evidence="1">
    <name type="scientific">marine sediment metagenome</name>
    <dbReference type="NCBI Taxonomy" id="412755"/>
    <lineage>
        <taxon>unclassified sequences</taxon>
        <taxon>metagenomes</taxon>
        <taxon>ecological metagenomes</taxon>
    </lineage>
</organism>
<dbReference type="Gene3D" id="3.20.70.20">
    <property type="match status" value="1"/>
</dbReference>
<dbReference type="AlphaFoldDB" id="A0A0F9AWQ5"/>
<dbReference type="GO" id="GO:0031250">
    <property type="term" value="C:anaerobic ribonucleoside-triphosphate reductase complex"/>
    <property type="evidence" value="ECO:0007669"/>
    <property type="project" value="TreeGrafter"/>
</dbReference>
<comment type="caution">
    <text evidence="1">The sequence shown here is derived from an EMBL/GenBank/DDBJ whole genome shotgun (WGS) entry which is preliminary data.</text>
</comment>
<evidence type="ECO:0000313" key="1">
    <source>
        <dbReference type="EMBL" id="KKK76666.1"/>
    </source>
</evidence>
<dbReference type="PANTHER" id="PTHR21075:SF0">
    <property type="entry name" value="ANAEROBIC RIBONUCLEOSIDE-TRIPHOSPHATE REDUCTASE"/>
    <property type="match status" value="1"/>
</dbReference>
<dbReference type="PANTHER" id="PTHR21075">
    <property type="entry name" value="ANAEROBIC RIBONUCLEOSIDE-TRIPHOSPHATE REDUCTASE"/>
    <property type="match status" value="1"/>
</dbReference>
<name>A0A0F9AWQ5_9ZZZZ</name>
<feature type="non-terminal residue" evidence="1">
    <location>
        <position position="1"/>
    </location>
</feature>
<sequence>TGHLPLCSGTIKGKPIFDLKYQNLSIGFTGLNEAVQSLTGYELHENDTTYELGKQILEYMVVKCITMTDRDEISYNLWEQPSESSSSRFARLDMKHFPKKAIPQSAGNSVYYTNSDHIRYDADIPLSERIIKQGDYHPIISGGVITHIWLGEQKPDIYGLWALTKNICLKTNTAYFAYTTDFIYCPSCRKMTRGGQWKCLSCHSHDVKVYSRITGYYSEVNRFNPGKRAEWESRKRENLF</sequence>
<dbReference type="GO" id="GO:0009265">
    <property type="term" value="P:2'-deoxyribonucleotide biosynthetic process"/>
    <property type="evidence" value="ECO:0007669"/>
    <property type="project" value="TreeGrafter"/>
</dbReference>
<dbReference type="GO" id="GO:0004748">
    <property type="term" value="F:ribonucleoside-diphosphate reductase activity, thioredoxin disulfide as acceptor"/>
    <property type="evidence" value="ECO:0007669"/>
    <property type="project" value="TreeGrafter"/>
</dbReference>